<reference evidence="1" key="2">
    <citation type="journal article" date="2024" name="Plant">
        <title>Genomic evolution and insights into agronomic trait innovations of Sesamum species.</title>
        <authorList>
            <person name="Miao H."/>
            <person name="Wang L."/>
            <person name="Qu L."/>
            <person name="Liu H."/>
            <person name="Sun Y."/>
            <person name="Le M."/>
            <person name="Wang Q."/>
            <person name="Wei S."/>
            <person name="Zheng Y."/>
            <person name="Lin W."/>
            <person name="Duan Y."/>
            <person name="Cao H."/>
            <person name="Xiong S."/>
            <person name="Wang X."/>
            <person name="Wei L."/>
            <person name="Li C."/>
            <person name="Ma Q."/>
            <person name="Ju M."/>
            <person name="Zhao R."/>
            <person name="Li G."/>
            <person name="Mu C."/>
            <person name="Tian Q."/>
            <person name="Mei H."/>
            <person name="Zhang T."/>
            <person name="Gao T."/>
            <person name="Zhang H."/>
        </authorList>
    </citation>
    <scope>NUCLEOTIDE SEQUENCE</scope>
    <source>
        <strain evidence="1">G02</strain>
    </source>
</reference>
<accession>A0AAW2UG74</accession>
<dbReference type="AlphaFoldDB" id="A0AAW2UG74"/>
<reference evidence="1" key="1">
    <citation type="submission" date="2020-06" db="EMBL/GenBank/DDBJ databases">
        <authorList>
            <person name="Li T."/>
            <person name="Hu X."/>
            <person name="Zhang T."/>
            <person name="Song X."/>
            <person name="Zhang H."/>
            <person name="Dai N."/>
            <person name="Sheng W."/>
            <person name="Hou X."/>
            <person name="Wei L."/>
        </authorList>
    </citation>
    <scope>NUCLEOTIDE SEQUENCE</scope>
    <source>
        <strain evidence="1">G02</strain>
        <tissue evidence="1">Leaf</tissue>
    </source>
</reference>
<gene>
    <name evidence="1" type="ORF">Sradi_1690300</name>
</gene>
<comment type="caution">
    <text evidence="1">The sequence shown here is derived from an EMBL/GenBank/DDBJ whole genome shotgun (WGS) entry which is preliminary data.</text>
</comment>
<dbReference type="EMBL" id="JACGWJ010000006">
    <property type="protein sequence ID" value="KAL0414886.1"/>
    <property type="molecule type" value="Genomic_DNA"/>
</dbReference>
<sequence length="62" mass="6925">MPGRYSSVPYALRPRWGSHFGSRRPLRLRTPSGEAPGPRCFSQGPKSLIVVDVLSTRCLLRT</sequence>
<proteinExistence type="predicted"/>
<organism evidence="1">
    <name type="scientific">Sesamum radiatum</name>
    <name type="common">Black benniseed</name>
    <dbReference type="NCBI Taxonomy" id="300843"/>
    <lineage>
        <taxon>Eukaryota</taxon>
        <taxon>Viridiplantae</taxon>
        <taxon>Streptophyta</taxon>
        <taxon>Embryophyta</taxon>
        <taxon>Tracheophyta</taxon>
        <taxon>Spermatophyta</taxon>
        <taxon>Magnoliopsida</taxon>
        <taxon>eudicotyledons</taxon>
        <taxon>Gunneridae</taxon>
        <taxon>Pentapetalae</taxon>
        <taxon>asterids</taxon>
        <taxon>lamiids</taxon>
        <taxon>Lamiales</taxon>
        <taxon>Pedaliaceae</taxon>
        <taxon>Sesamum</taxon>
    </lineage>
</organism>
<protein>
    <submittedName>
        <fullName evidence="1">Uncharacterized protein</fullName>
    </submittedName>
</protein>
<name>A0AAW2UG74_SESRA</name>
<evidence type="ECO:0000313" key="1">
    <source>
        <dbReference type="EMBL" id="KAL0414886.1"/>
    </source>
</evidence>